<evidence type="ECO:0000256" key="6">
    <source>
        <dbReference type="ARBA" id="ARBA00022989"/>
    </source>
</evidence>
<dbReference type="GO" id="GO:0005886">
    <property type="term" value="C:plasma membrane"/>
    <property type="evidence" value="ECO:0007669"/>
    <property type="project" value="UniProtKB-SubCell"/>
</dbReference>
<keyword evidence="11" id="KW-1185">Reference proteome</keyword>
<feature type="compositionally biased region" description="Basic and acidic residues" evidence="9">
    <location>
        <begin position="428"/>
        <end position="450"/>
    </location>
</feature>
<keyword evidence="2 8" id="KW-0813">Transport</keyword>
<comment type="subcellular location">
    <subcellularLocation>
        <location evidence="1">Cell membrane</location>
        <topology evidence="1">Multi-pass membrane protein</topology>
    </subcellularLocation>
    <subcellularLocation>
        <location evidence="8">Membrane</location>
        <topology evidence="8">Multi-pass membrane protein</topology>
    </subcellularLocation>
</comment>
<evidence type="ECO:0000256" key="2">
    <source>
        <dbReference type="ARBA" id="ARBA00022448"/>
    </source>
</evidence>
<keyword evidence="3" id="KW-1003">Cell membrane</keyword>
<feature type="region of interest" description="Disordered" evidence="9">
    <location>
        <begin position="425"/>
        <end position="450"/>
    </location>
</feature>
<evidence type="ECO:0000256" key="8">
    <source>
        <dbReference type="RuleBase" id="RU361216"/>
    </source>
</evidence>
<dbReference type="PRINTS" id="PR00173">
    <property type="entry name" value="EDTRNSPORT"/>
</dbReference>
<gene>
    <name evidence="10" type="ORF">BB560_003710</name>
</gene>
<evidence type="ECO:0000256" key="7">
    <source>
        <dbReference type="ARBA" id="ARBA00023136"/>
    </source>
</evidence>
<dbReference type="GO" id="GO:0015293">
    <property type="term" value="F:symporter activity"/>
    <property type="evidence" value="ECO:0007669"/>
    <property type="project" value="UniProtKB-UniRule"/>
</dbReference>
<dbReference type="Proteomes" id="UP000245609">
    <property type="component" value="Unassembled WGS sequence"/>
</dbReference>
<evidence type="ECO:0000256" key="4">
    <source>
        <dbReference type="ARBA" id="ARBA00022692"/>
    </source>
</evidence>
<evidence type="ECO:0000256" key="3">
    <source>
        <dbReference type="ARBA" id="ARBA00022475"/>
    </source>
</evidence>
<feature type="transmembrane region" description="Helical" evidence="8">
    <location>
        <begin position="51"/>
        <end position="73"/>
    </location>
</feature>
<keyword evidence="5 8" id="KW-0769">Symport</keyword>
<dbReference type="SUPFAM" id="SSF118215">
    <property type="entry name" value="Proton glutamate symport protein"/>
    <property type="match status" value="1"/>
</dbReference>
<protein>
    <recommendedName>
        <fullName evidence="8">Amino acid transporter</fullName>
    </recommendedName>
</protein>
<dbReference type="AlphaFoldDB" id="A0A2T9ZB99"/>
<dbReference type="OrthoDB" id="5877963at2759"/>
<dbReference type="GO" id="GO:0006835">
    <property type="term" value="P:dicarboxylic acid transport"/>
    <property type="evidence" value="ECO:0007669"/>
    <property type="project" value="UniProtKB-ARBA"/>
</dbReference>
<keyword evidence="6 8" id="KW-1133">Transmembrane helix</keyword>
<dbReference type="Gene3D" id="1.10.3860.10">
    <property type="entry name" value="Sodium:dicarboxylate symporter"/>
    <property type="match status" value="1"/>
</dbReference>
<dbReference type="Pfam" id="PF00375">
    <property type="entry name" value="SDF"/>
    <property type="match status" value="1"/>
</dbReference>
<evidence type="ECO:0000256" key="9">
    <source>
        <dbReference type="SAM" id="MobiDB-lite"/>
    </source>
</evidence>
<evidence type="ECO:0000256" key="1">
    <source>
        <dbReference type="ARBA" id="ARBA00004651"/>
    </source>
</evidence>
<feature type="transmembrane region" description="Helical" evidence="8">
    <location>
        <begin position="156"/>
        <end position="173"/>
    </location>
</feature>
<dbReference type="FunFam" id="1.10.3860.10:FF:000001">
    <property type="entry name" value="C4-dicarboxylate transport protein"/>
    <property type="match status" value="1"/>
</dbReference>
<dbReference type="PANTHER" id="PTHR42865:SF7">
    <property type="entry name" value="PROTON_GLUTAMATE-ASPARTATE SYMPORTER"/>
    <property type="match status" value="1"/>
</dbReference>
<organism evidence="10 11">
    <name type="scientific">Smittium megazygosporum</name>
    <dbReference type="NCBI Taxonomy" id="133381"/>
    <lineage>
        <taxon>Eukaryota</taxon>
        <taxon>Fungi</taxon>
        <taxon>Fungi incertae sedis</taxon>
        <taxon>Zoopagomycota</taxon>
        <taxon>Kickxellomycotina</taxon>
        <taxon>Harpellomycetes</taxon>
        <taxon>Harpellales</taxon>
        <taxon>Legeriomycetaceae</taxon>
        <taxon>Smittium</taxon>
    </lineage>
</organism>
<evidence type="ECO:0000313" key="11">
    <source>
        <dbReference type="Proteomes" id="UP000245609"/>
    </source>
</evidence>
<dbReference type="EMBL" id="MBFS01000749">
    <property type="protein sequence ID" value="PVV01858.1"/>
    <property type="molecule type" value="Genomic_DNA"/>
</dbReference>
<dbReference type="InterPro" id="IPR001991">
    <property type="entry name" value="Na-dicarboxylate_symporter"/>
</dbReference>
<accession>A0A2T9ZB99</accession>
<dbReference type="InterPro" id="IPR036458">
    <property type="entry name" value="Na:dicarbo_symporter_sf"/>
</dbReference>
<evidence type="ECO:0000313" key="10">
    <source>
        <dbReference type="EMBL" id="PVV01858.1"/>
    </source>
</evidence>
<dbReference type="PANTHER" id="PTHR42865">
    <property type="entry name" value="PROTON/GLUTAMATE-ASPARTATE SYMPORTER"/>
    <property type="match status" value="1"/>
</dbReference>
<proteinExistence type="inferred from homology"/>
<evidence type="ECO:0000256" key="5">
    <source>
        <dbReference type="ARBA" id="ARBA00022847"/>
    </source>
</evidence>
<feature type="transmembrane region" description="Helical" evidence="8">
    <location>
        <begin position="85"/>
        <end position="111"/>
    </location>
</feature>
<dbReference type="STRING" id="133381.A0A2T9ZB99"/>
<feature type="transmembrane region" description="Helical" evidence="8">
    <location>
        <begin position="185"/>
        <end position="212"/>
    </location>
</feature>
<sequence length="450" mass="48975">MNWSRIKNNIVFRLLRKTNLSFWIILALPIGIILGNFAPKFSVNLVYLSNLFLNMIKIIVVPLIFSTLYVGIVGHGNHMGTVGRLALKCLIYFEAVTTLALIFGLVMANIAKPGKGVNVSDMDPEGLPPTTSHKWYDYLNDAVPTSFFKAAVDDKVLQIVFCSAMFSVAAAKLPEEKRKGMNDFLFGLSEIMFKVVGLVMNFAPVGVLSAVASTIGKNGLSVLASLGKLVGYLYITLILFILLVIIPILLVAKINPIKFFKQISQPVILGFTTASSESALPIALRLLEEFGLPYNIVAFVLPVGYSFNLDGSTLYLALAAIFCAQASDINLPISKQIVLMLTLMLSSKGVAAVPRASLVVLLGALSSFNIPRAPVSLILGVDAFMDMARTCTNIIGNCAAAAVISRWEGAYPPYGRWEGRWANMNPNIKDRDSDNTSEEDLKAEVVEQKV</sequence>
<feature type="transmembrane region" description="Helical" evidence="8">
    <location>
        <begin position="20"/>
        <end position="39"/>
    </location>
</feature>
<comment type="caution">
    <text evidence="10">The sequence shown here is derived from an EMBL/GenBank/DDBJ whole genome shotgun (WGS) entry which is preliminary data.</text>
</comment>
<feature type="transmembrane region" description="Helical" evidence="8">
    <location>
        <begin position="232"/>
        <end position="252"/>
    </location>
</feature>
<name>A0A2T9ZB99_9FUNG</name>
<comment type="similarity">
    <text evidence="8">Belongs to the dicarboxylate/amino acid:cation symporter (DAACS) (TC 2.A.23) family.</text>
</comment>
<keyword evidence="7 8" id="KW-0472">Membrane</keyword>
<keyword evidence="4 8" id="KW-0812">Transmembrane</keyword>
<reference evidence="10 11" key="1">
    <citation type="journal article" date="2018" name="MBio">
        <title>Comparative Genomics Reveals the Core Gene Toolbox for the Fungus-Insect Symbiosis.</title>
        <authorList>
            <person name="Wang Y."/>
            <person name="Stata M."/>
            <person name="Wang W."/>
            <person name="Stajich J.E."/>
            <person name="White M.M."/>
            <person name="Moncalvo J.M."/>
        </authorList>
    </citation>
    <scope>NUCLEOTIDE SEQUENCE [LARGE SCALE GENOMIC DNA]</scope>
    <source>
        <strain evidence="10 11">SC-DP-2</strain>
    </source>
</reference>